<dbReference type="AlphaFoldDB" id="A0A366WJU3"/>
<evidence type="ECO:0000313" key="2">
    <source>
        <dbReference type="EMBL" id="RBW49646.1"/>
    </source>
</evidence>
<keyword evidence="1" id="KW-0472">Membrane</keyword>
<gene>
    <name evidence="2" type="ORF">DS909_22430</name>
</gene>
<feature type="transmembrane region" description="Helical" evidence="1">
    <location>
        <begin position="47"/>
        <end position="64"/>
    </location>
</feature>
<name>A0A366WJU3_9RHOB</name>
<accession>A0A366WJU3</accession>
<organism evidence="2 3">
    <name type="scientific">Phaeobacter gallaeciensis</name>
    <dbReference type="NCBI Taxonomy" id="60890"/>
    <lineage>
        <taxon>Bacteria</taxon>
        <taxon>Pseudomonadati</taxon>
        <taxon>Pseudomonadota</taxon>
        <taxon>Alphaproteobacteria</taxon>
        <taxon>Rhodobacterales</taxon>
        <taxon>Roseobacteraceae</taxon>
        <taxon>Phaeobacter</taxon>
    </lineage>
</organism>
<dbReference type="Proteomes" id="UP000252706">
    <property type="component" value="Unassembled WGS sequence"/>
</dbReference>
<feature type="transmembrane region" description="Helical" evidence="1">
    <location>
        <begin position="23"/>
        <end position="41"/>
    </location>
</feature>
<proteinExistence type="predicted"/>
<keyword evidence="1" id="KW-1133">Transmembrane helix</keyword>
<evidence type="ECO:0000256" key="1">
    <source>
        <dbReference type="SAM" id="Phobius"/>
    </source>
</evidence>
<dbReference type="OrthoDB" id="7862519at2"/>
<protein>
    <submittedName>
        <fullName evidence="2">Uncharacterized protein</fullName>
    </submittedName>
</protein>
<dbReference type="EMBL" id="QOCE01000053">
    <property type="protein sequence ID" value="RBW49646.1"/>
    <property type="molecule type" value="Genomic_DNA"/>
</dbReference>
<comment type="caution">
    <text evidence="2">The sequence shown here is derived from an EMBL/GenBank/DDBJ whole genome shotgun (WGS) entry which is preliminary data.</text>
</comment>
<reference evidence="2 3" key="1">
    <citation type="submission" date="2018-07" db="EMBL/GenBank/DDBJ databases">
        <title>Modular assembly of carbohydrate-degrading microbial communities in the ocean.</title>
        <authorList>
            <person name="Enke T.N."/>
            <person name="Datta M.S."/>
            <person name="Schwartzman J.A."/>
            <person name="Cermak N."/>
            <person name="Schmitz D.A."/>
            <person name="Barrere J."/>
            <person name="Cordero O.X."/>
        </authorList>
    </citation>
    <scope>NUCLEOTIDE SEQUENCE [LARGE SCALE GENOMIC DNA]</scope>
    <source>
        <strain evidence="2 3">C3M10</strain>
    </source>
</reference>
<keyword evidence="1" id="KW-0812">Transmembrane</keyword>
<evidence type="ECO:0000313" key="3">
    <source>
        <dbReference type="Proteomes" id="UP000252706"/>
    </source>
</evidence>
<sequence>MSQDNRAEEEILAVVEASPTRRWMGIGVLGMLGALVLYVAFATPPELQWQVFLVVVGVAALWAAHRMHQATTHRLELTMTELRSSAGVRLALVEDIEAMDRGVFAFKPSNGFLLRTKTAGGRTWQPGLWWRMGRRIGIGGVAPGSQTKFMSETLSALMAHRG</sequence>